<dbReference type="Pfam" id="PF13508">
    <property type="entry name" value="Acetyltransf_7"/>
    <property type="match status" value="1"/>
</dbReference>
<dbReference type="PROSITE" id="PS51186">
    <property type="entry name" value="GNAT"/>
    <property type="match status" value="1"/>
</dbReference>
<dbReference type="Proteomes" id="UP000008888">
    <property type="component" value="Chromosome"/>
</dbReference>
<dbReference type="InterPro" id="IPR000182">
    <property type="entry name" value="GNAT_dom"/>
</dbReference>
<dbReference type="SUPFAM" id="SSF55729">
    <property type="entry name" value="Acyl-CoA N-acyltransferases (Nat)"/>
    <property type="match status" value="1"/>
</dbReference>
<feature type="domain" description="N-acetyltransferase" evidence="1">
    <location>
        <begin position="79"/>
        <end position="220"/>
    </location>
</feature>
<accession>G0A5P5</accession>
<keyword evidence="3" id="KW-1185">Reference proteome</keyword>
<reference key="2">
    <citation type="submission" date="2011-05" db="EMBL/GenBank/DDBJ databases">
        <title>Complete genome sequence of the aerobic marine methanotroph Methylomonas methanica MC09.</title>
        <authorList>
            <person name="Boden R."/>
            <person name="Cunliffe M."/>
            <person name="Scanlan J."/>
            <person name="Moussard H."/>
            <person name="Kits K.D."/>
            <person name="Klotz M."/>
            <person name="Jetten M."/>
            <person name="Vuilleumier S."/>
            <person name="Han J."/>
            <person name="Peters L."/>
            <person name="Mikhailova N."/>
            <person name="Teshima H."/>
            <person name="Tapia R."/>
            <person name="Kyrpides N."/>
            <person name="Ivanova N."/>
            <person name="Pagani I."/>
            <person name="Cheng J.-F."/>
            <person name="Goodwin L."/>
            <person name="Han C."/>
            <person name="Hauser L."/>
            <person name="Land M."/>
            <person name="Lapidus A."/>
            <person name="Lucas S."/>
            <person name="Pitluck S."/>
            <person name="Woyke T."/>
            <person name="Stein L.Y."/>
            <person name="Murrell C."/>
        </authorList>
    </citation>
    <scope>NUCLEOTIDE SEQUENCE</scope>
    <source>
        <strain>MC09</strain>
    </source>
</reference>
<dbReference type="KEGG" id="mmt:Metme_4563"/>
<dbReference type="AlphaFoldDB" id="G0A5P5"/>
<dbReference type="InterPro" id="IPR016181">
    <property type="entry name" value="Acyl_CoA_acyltransferase"/>
</dbReference>
<name>G0A5P5_METMM</name>
<gene>
    <name evidence="2" type="ordered locus">Metme_4563</name>
</gene>
<sequence>MVSGFLKRETLYRNINIFQNRQSLKSTYKCNMRITSQCTRSQLRSTIFVVSLRSCTTKIAPLRRSGDWGVMSRETMKGYQIRNGEQRDQEWLYDLYCKTMKPCIEATWGWDESFQRKGFCENLSPTKWIIISAGRKEFGGFVLNQNDDHFWLEIIIIKPEYQQQGIGRRIIEYLQDTARKKSLPLKLSVIKANPVKHFYIKLGFKQFDEDKAFYKLEWNS</sequence>
<dbReference type="GO" id="GO:0016747">
    <property type="term" value="F:acyltransferase activity, transferring groups other than amino-acyl groups"/>
    <property type="evidence" value="ECO:0007669"/>
    <property type="project" value="InterPro"/>
</dbReference>
<dbReference type="CDD" id="cd04301">
    <property type="entry name" value="NAT_SF"/>
    <property type="match status" value="1"/>
</dbReference>
<dbReference type="Gene3D" id="3.40.630.30">
    <property type="match status" value="1"/>
</dbReference>
<dbReference type="STRING" id="857087.Metme_4563"/>
<reference evidence="2 3" key="1">
    <citation type="journal article" date="2011" name="J. Bacteriol.">
        <title>Complete Genome Sequence of the Aerobic Marine Methanotroph Methylomonas methanica MC09.</title>
        <authorList>
            <person name="Boden R."/>
            <person name="Cunliffe M."/>
            <person name="Scanlan J."/>
            <person name="Moussard H."/>
            <person name="Kits K.D."/>
            <person name="Klotz M.G."/>
            <person name="Jetten M.S."/>
            <person name="Vuilleumier S."/>
            <person name="Han J."/>
            <person name="Peters L."/>
            <person name="Mikhailova N."/>
            <person name="Teshima H."/>
            <person name="Tapia R."/>
            <person name="Kyrpides N."/>
            <person name="Ivanova N."/>
            <person name="Pagani I."/>
            <person name="Cheng J.F."/>
            <person name="Goodwin L."/>
            <person name="Han C."/>
            <person name="Hauser L."/>
            <person name="Land M.L."/>
            <person name="Lapidus A."/>
            <person name="Lucas S."/>
            <person name="Pitluck S."/>
            <person name="Woyke T."/>
            <person name="Stein L."/>
            <person name="Murrell J.C."/>
        </authorList>
    </citation>
    <scope>NUCLEOTIDE SEQUENCE [LARGE SCALE GENOMIC DNA]</scope>
    <source>
        <strain evidence="2 3">MC09</strain>
    </source>
</reference>
<dbReference type="HOGENOM" id="CLU_1254723_0_0_6"/>
<evidence type="ECO:0000313" key="3">
    <source>
        <dbReference type="Proteomes" id="UP000008888"/>
    </source>
</evidence>
<evidence type="ECO:0000313" key="2">
    <source>
        <dbReference type="EMBL" id="AEG02902.1"/>
    </source>
</evidence>
<evidence type="ECO:0000259" key="1">
    <source>
        <dbReference type="PROSITE" id="PS51186"/>
    </source>
</evidence>
<dbReference type="eggNOG" id="COG0456">
    <property type="taxonomic scope" value="Bacteria"/>
</dbReference>
<protein>
    <submittedName>
        <fullName evidence="2">GCN5-related N-acetyltransferase</fullName>
    </submittedName>
</protein>
<dbReference type="EMBL" id="CP002738">
    <property type="protein sequence ID" value="AEG02902.1"/>
    <property type="molecule type" value="Genomic_DNA"/>
</dbReference>
<reference evidence="3" key="3">
    <citation type="submission" date="2011-05" db="EMBL/GenBank/DDBJ databases">
        <title>Complete sequence of Methylomonas methanica MC09.</title>
        <authorList>
            <consortium name="US DOE Joint Genome Institute"/>
            <person name="Lucas S."/>
            <person name="Han J."/>
            <person name="Lapidus A."/>
            <person name="Cheng J.-F."/>
            <person name="Goodwin L."/>
            <person name="Pitluck S."/>
            <person name="Peters L."/>
            <person name="Mikhailova N."/>
            <person name="Teshima H."/>
            <person name="Han C."/>
            <person name="Tapia R."/>
            <person name="Land M."/>
            <person name="Hauser L."/>
            <person name="Kyrpides N."/>
            <person name="Ivanova N."/>
            <person name="Pagani I."/>
            <person name="Stein L."/>
            <person name="Woyke T."/>
        </authorList>
    </citation>
    <scope>NUCLEOTIDE SEQUENCE [LARGE SCALE GENOMIC DNA]</scope>
    <source>
        <strain evidence="3">MC09</strain>
    </source>
</reference>
<proteinExistence type="predicted"/>
<organism evidence="2 3">
    <name type="scientific">Methylomonas methanica (strain DSM 25384 / MC09)</name>
    <dbReference type="NCBI Taxonomy" id="857087"/>
    <lineage>
        <taxon>Bacteria</taxon>
        <taxon>Pseudomonadati</taxon>
        <taxon>Pseudomonadota</taxon>
        <taxon>Gammaproteobacteria</taxon>
        <taxon>Methylococcales</taxon>
        <taxon>Methylococcaceae</taxon>
        <taxon>Methylomonas</taxon>
    </lineage>
</organism>
<keyword evidence="2" id="KW-0808">Transferase</keyword>